<organism evidence="1">
    <name type="scientific">Solibacter usitatus (strain Ellin6076)</name>
    <dbReference type="NCBI Taxonomy" id="234267"/>
    <lineage>
        <taxon>Bacteria</taxon>
        <taxon>Pseudomonadati</taxon>
        <taxon>Acidobacteriota</taxon>
        <taxon>Terriglobia</taxon>
        <taxon>Bryobacterales</taxon>
        <taxon>Solibacteraceae</taxon>
        <taxon>Candidatus Solibacter</taxon>
    </lineage>
</organism>
<dbReference type="HOGENOM" id="CLU_030408_1_0_0"/>
<accession>Q01VR2</accession>
<dbReference type="PANTHER" id="PTHR37841">
    <property type="entry name" value="GLR2918 PROTEIN"/>
    <property type="match status" value="1"/>
</dbReference>
<gene>
    <name evidence="1" type="ordered locus">Acid_5303</name>
</gene>
<dbReference type="AlphaFoldDB" id="Q01VR2"/>
<dbReference type="OrthoDB" id="210273at2"/>
<dbReference type="PANTHER" id="PTHR37841:SF1">
    <property type="entry name" value="DUF3298 DOMAIN-CONTAINING PROTEIN"/>
    <property type="match status" value="1"/>
</dbReference>
<dbReference type="eggNOG" id="COG5263">
    <property type="taxonomic scope" value="Bacteria"/>
</dbReference>
<protein>
    <submittedName>
        <fullName evidence="1">KWG Leptospira repeat protein</fullName>
    </submittedName>
</protein>
<dbReference type="Pfam" id="PF14903">
    <property type="entry name" value="WG_beta_rep"/>
    <property type="match status" value="4"/>
</dbReference>
<sequence length="368" mass="40528">MKLWWLGVLAISVAEPCSYDYTIWMVRSANADPYFRFVKNDKAGYIDRSGKVVIAPTLSTLGNFGEEFREGLLQVRDGFTEVNGQRHALPGFEMYGDFSEGLAAAQPEGPQRFNGKYGYIDRAGHWAIAARFDRAWEFSGGLARVELNGKTGFIGRTGSFIIPLEFSNATDFHEGRAAAILENCKIAGALCGGDHFAPEGDPEGPHCRYTVVDKTGRPISEGRYHAVRQFSQGLAAFREGDLWGYIDTSGRVVVTPRFEAAEPFSDGLAAVLQDKRWGFISRSGEFAIEERFAYAESFSEGLALVANSQGQFYIRKSGKPAFTGKFEAGSSFRFGLAHVLITRTKAPIGRFAYIDTKGRTVFAYAGTK</sequence>
<dbReference type="EMBL" id="CP000473">
    <property type="protein sequence ID" value="ABJ86253.1"/>
    <property type="molecule type" value="Genomic_DNA"/>
</dbReference>
<dbReference type="InParanoid" id="Q01VR2"/>
<reference evidence="1" key="1">
    <citation type="submission" date="2006-10" db="EMBL/GenBank/DDBJ databases">
        <title>Complete sequence of Solibacter usitatus Ellin6076.</title>
        <authorList>
            <consortium name="US DOE Joint Genome Institute"/>
            <person name="Copeland A."/>
            <person name="Lucas S."/>
            <person name="Lapidus A."/>
            <person name="Barry K."/>
            <person name="Detter J.C."/>
            <person name="Glavina del Rio T."/>
            <person name="Hammon N."/>
            <person name="Israni S."/>
            <person name="Dalin E."/>
            <person name="Tice H."/>
            <person name="Pitluck S."/>
            <person name="Thompson L.S."/>
            <person name="Brettin T."/>
            <person name="Bruce D."/>
            <person name="Han C."/>
            <person name="Tapia R."/>
            <person name="Gilna P."/>
            <person name="Schmutz J."/>
            <person name="Larimer F."/>
            <person name="Land M."/>
            <person name="Hauser L."/>
            <person name="Kyrpides N."/>
            <person name="Mikhailova N."/>
            <person name="Janssen P.H."/>
            <person name="Kuske C.R."/>
            <person name="Richardson P."/>
        </authorList>
    </citation>
    <scope>NUCLEOTIDE SEQUENCE</scope>
    <source>
        <strain evidence="1">Ellin6076</strain>
    </source>
</reference>
<proteinExistence type="predicted"/>
<evidence type="ECO:0000313" key="1">
    <source>
        <dbReference type="EMBL" id="ABJ86253.1"/>
    </source>
</evidence>
<dbReference type="KEGG" id="sus:Acid_5303"/>
<dbReference type="InterPro" id="IPR032774">
    <property type="entry name" value="WG_beta_rep"/>
</dbReference>
<name>Q01VR2_SOLUE</name>
<dbReference type="SUPFAM" id="SSF69360">
    <property type="entry name" value="Cell wall binding repeat"/>
    <property type="match status" value="1"/>
</dbReference>